<evidence type="ECO:0000256" key="9">
    <source>
        <dbReference type="SAM" id="Coils"/>
    </source>
</evidence>
<dbReference type="EC" id="5.4.99.5" evidence="4"/>
<dbReference type="PANTHER" id="PTHR21145">
    <property type="entry name" value="CHORISMATE MUTASE"/>
    <property type="match status" value="1"/>
</dbReference>
<dbReference type="InterPro" id="IPR037039">
    <property type="entry name" value="CM_AroQ_sf_eucaryotic"/>
</dbReference>
<evidence type="ECO:0000256" key="7">
    <source>
        <dbReference type="ARBA" id="ARBA00023141"/>
    </source>
</evidence>
<dbReference type="OrthoDB" id="1916242at2759"/>
<feature type="domain" description="Chorismate mutase" evidence="10">
    <location>
        <begin position="411"/>
        <end position="541"/>
    </location>
</feature>
<dbReference type="PANTHER" id="PTHR21145:SF12">
    <property type="entry name" value="CHORISMATE MUTASE"/>
    <property type="match status" value="1"/>
</dbReference>
<dbReference type="GO" id="GO:0046417">
    <property type="term" value="P:chorismate metabolic process"/>
    <property type="evidence" value="ECO:0007669"/>
    <property type="project" value="InterPro"/>
</dbReference>
<evidence type="ECO:0000256" key="3">
    <source>
        <dbReference type="ARBA" id="ARBA00004817"/>
    </source>
</evidence>
<evidence type="ECO:0000256" key="5">
    <source>
        <dbReference type="ARBA" id="ARBA00022490"/>
    </source>
</evidence>
<dbReference type="Gene3D" id="1.10.590.10">
    <property type="entry name" value="Chorismate mutase, AroQ class superfamily, eukaryotic"/>
    <property type="match status" value="2"/>
</dbReference>
<dbReference type="UniPathway" id="UPA00120">
    <property type="reaction ID" value="UER00203"/>
</dbReference>
<name>A0A2P5XIA4_GOSBA</name>
<dbReference type="InterPro" id="IPR002701">
    <property type="entry name" value="CM_II_prokaryot"/>
</dbReference>
<keyword evidence="6" id="KW-0028">Amino-acid biosynthesis</keyword>
<dbReference type="AlphaFoldDB" id="A0A2P5XIA4"/>
<dbReference type="GO" id="GO:0005737">
    <property type="term" value="C:cytoplasm"/>
    <property type="evidence" value="ECO:0007669"/>
    <property type="project" value="UniProtKB-SubCell"/>
</dbReference>
<protein>
    <recommendedName>
        <fullName evidence="4">chorismate mutase</fullName>
        <ecNumber evidence="4">5.4.99.5</ecNumber>
    </recommendedName>
</protein>
<sequence length="550" mass="62279">MRMVFKLKPLLLSPFSKSKPSPPLRIADVLLLQDHEEDCLLLMDGSRRIAARLLSALKRGKVAKRVIGDESKEDDVAPPDHETDAPDFSSGCCLLHLIAESKNELQKMKELKIQMENVLQNVKEGLLNTDILVCKNLESNDGDGVDESLGFNSNLTSNKVLFDQSLNCDDAPKDDCLEGMDRLEAELEVELERLLLHLDSGKSSTIPPEKNIKENTVNTTSVRSYNAEVIDPTIEAEEEDRPDSHGGVPPYELERKLHELLETRQEQQIRELETALETARQELREKEGEISWWKETAHLMLKHVKQPSGLKFPMCVSNFWAVVDLSWLQLLLSPIERARFPLNAPTYDPSYFSMPGSYGSLVELVVKQTEAVQAKVLNPAAVSVNVNKKIWDVYFNKLLPLFVSSGDDGNYASTAARDLECLQVLSRRIHYGKLVAEVKFRDEWKHYEPAIRARALSFHSYYATNDAYMKSVDKKTLMDLLTAPAVEKAVKKRVAKKARIFGQEVKVGDDSDENKGKYKLDPAVVSRFYGDWVIPLTKDVEVQYLLHRLD</sequence>
<proteinExistence type="predicted"/>
<reference evidence="11 12" key="1">
    <citation type="submission" date="2015-01" db="EMBL/GenBank/DDBJ databases">
        <title>Genome of allotetraploid Gossypium barbadense reveals genomic plasticity and fiber elongation in cotton evolution.</title>
        <authorList>
            <person name="Chen X."/>
            <person name="Liu X."/>
            <person name="Zhao B."/>
            <person name="Zheng H."/>
            <person name="Hu Y."/>
            <person name="Lu G."/>
            <person name="Yang C."/>
            <person name="Chen J."/>
            <person name="Shan C."/>
            <person name="Zhang L."/>
            <person name="Zhou Y."/>
            <person name="Wang L."/>
            <person name="Guo W."/>
            <person name="Bai Y."/>
            <person name="Ruan J."/>
            <person name="Shangguan X."/>
            <person name="Mao Y."/>
            <person name="Jiang J."/>
            <person name="Zhu Y."/>
            <person name="Lei J."/>
            <person name="Kang H."/>
            <person name="Chen S."/>
            <person name="He X."/>
            <person name="Wang R."/>
            <person name="Wang Y."/>
            <person name="Chen J."/>
            <person name="Wang L."/>
            <person name="Yu S."/>
            <person name="Wang B."/>
            <person name="Wei J."/>
            <person name="Song S."/>
            <person name="Lu X."/>
            <person name="Gao Z."/>
            <person name="Gu W."/>
            <person name="Deng X."/>
            <person name="Ma D."/>
            <person name="Wang S."/>
            <person name="Liang W."/>
            <person name="Fang L."/>
            <person name="Cai C."/>
            <person name="Zhu X."/>
            <person name="Zhou B."/>
            <person name="Zhang Y."/>
            <person name="Chen Z."/>
            <person name="Xu S."/>
            <person name="Zhu R."/>
            <person name="Wang S."/>
            <person name="Zhang T."/>
            <person name="Zhao G."/>
        </authorList>
    </citation>
    <scope>NUCLEOTIDE SEQUENCE [LARGE SCALE GENOMIC DNA]</scope>
    <source>
        <strain evidence="12">cv. Xinhai21</strain>
        <tissue evidence="11">Leaf</tissue>
    </source>
</reference>
<dbReference type="Pfam" id="PF01817">
    <property type="entry name" value="CM_2"/>
    <property type="match status" value="1"/>
</dbReference>
<dbReference type="InterPro" id="IPR008238">
    <property type="entry name" value="Chorismate_mutase_AroQ_euk"/>
</dbReference>
<evidence type="ECO:0000256" key="4">
    <source>
        <dbReference type="ARBA" id="ARBA00012404"/>
    </source>
</evidence>
<evidence type="ECO:0000256" key="1">
    <source>
        <dbReference type="ARBA" id="ARBA00000824"/>
    </source>
</evidence>
<gene>
    <name evidence="11" type="ORF">GOBAR_AA17657</name>
</gene>
<evidence type="ECO:0000256" key="8">
    <source>
        <dbReference type="ARBA" id="ARBA00023235"/>
    </source>
</evidence>
<keyword evidence="5" id="KW-0963">Cytoplasm</keyword>
<dbReference type="Proteomes" id="UP000239757">
    <property type="component" value="Unassembled WGS sequence"/>
</dbReference>
<organism evidence="11 12">
    <name type="scientific">Gossypium barbadense</name>
    <name type="common">Sea Island cotton</name>
    <name type="synonym">Hibiscus barbadensis</name>
    <dbReference type="NCBI Taxonomy" id="3634"/>
    <lineage>
        <taxon>Eukaryota</taxon>
        <taxon>Viridiplantae</taxon>
        <taxon>Streptophyta</taxon>
        <taxon>Embryophyta</taxon>
        <taxon>Tracheophyta</taxon>
        <taxon>Spermatophyta</taxon>
        <taxon>Magnoliopsida</taxon>
        <taxon>eudicotyledons</taxon>
        <taxon>Gunneridae</taxon>
        <taxon>Pentapetalae</taxon>
        <taxon>rosids</taxon>
        <taxon>malvids</taxon>
        <taxon>Malvales</taxon>
        <taxon>Malvaceae</taxon>
        <taxon>Malvoideae</taxon>
        <taxon>Gossypium</taxon>
    </lineage>
</organism>
<evidence type="ECO:0000259" key="10">
    <source>
        <dbReference type="Pfam" id="PF01817"/>
    </source>
</evidence>
<dbReference type="SUPFAM" id="SSF48600">
    <property type="entry name" value="Chorismate mutase II"/>
    <property type="match status" value="1"/>
</dbReference>
<feature type="coiled-coil region" evidence="9">
    <location>
        <begin position="262"/>
        <end position="296"/>
    </location>
</feature>
<accession>A0A2P5XIA4</accession>
<evidence type="ECO:0000256" key="6">
    <source>
        <dbReference type="ARBA" id="ARBA00022605"/>
    </source>
</evidence>
<evidence type="ECO:0000313" key="11">
    <source>
        <dbReference type="EMBL" id="PPS03012.1"/>
    </source>
</evidence>
<comment type="pathway">
    <text evidence="3">Metabolic intermediate biosynthesis; prephenate biosynthesis; prephenate from chorismate: step 1/1.</text>
</comment>
<dbReference type="InterPro" id="IPR036263">
    <property type="entry name" value="Chorismate_II_sf"/>
</dbReference>
<dbReference type="GO" id="GO:0009073">
    <property type="term" value="P:aromatic amino acid family biosynthetic process"/>
    <property type="evidence" value="ECO:0007669"/>
    <property type="project" value="UniProtKB-KW"/>
</dbReference>
<keyword evidence="7" id="KW-0057">Aromatic amino acid biosynthesis</keyword>
<evidence type="ECO:0000256" key="2">
    <source>
        <dbReference type="ARBA" id="ARBA00004496"/>
    </source>
</evidence>
<comment type="subcellular location">
    <subcellularLocation>
        <location evidence="2">Cytoplasm</location>
    </subcellularLocation>
</comment>
<keyword evidence="8" id="KW-0413">Isomerase</keyword>
<keyword evidence="9" id="KW-0175">Coiled coil</keyword>
<dbReference type="EMBL" id="KZ664822">
    <property type="protein sequence ID" value="PPS03012.1"/>
    <property type="molecule type" value="Genomic_DNA"/>
</dbReference>
<dbReference type="PROSITE" id="PS51169">
    <property type="entry name" value="CHORISMATE_MUT_3"/>
    <property type="match status" value="1"/>
</dbReference>
<dbReference type="GO" id="GO:0008652">
    <property type="term" value="P:amino acid biosynthetic process"/>
    <property type="evidence" value="ECO:0007669"/>
    <property type="project" value="UniProtKB-KW"/>
</dbReference>
<comment type="catalytic activity">
    <reaction evidence="1">
        <text>chorismate = prephenate</text>
        <dbReference type="Rhea" id="RHEA:13897"/>
        <dbReference type="ChEBI" id="CHEBI:29748"/>
        <dbReference type="ChEBI" id="CHEBI:29934"/>
        <dbReference type="EC" id="5.4.99.5"/>
    </reaction>
</comment>
<evidence type="ECO:0000313" key="12">
    <source>
        <dbReference type="Proteomes" id="UP000239757"/>
    </source>
</evidence>
<dbReference type="GO" id="GO:0004106">
    <property type="term" value="F:chorismate mutase activity"/>
    <property type="evidence" value="ECO:0007669"/>
    <property type="project" value="UniProtKB-EC"/>
</dbReference>